<proteinExistence type="inferred from homology"/>
<evidence type="ECO:0000256" key="1">
    <source>
        <dbReference type="ARBA" id="ARBA00034736"/>
    </source>
</evidence>
<accession>A0A0G2GYT7</accession>
<keyword evidence="3" id="KW-0808">Transferase</keyword>
<dbReference type="GO" id="GO:0005634">
    <property type="term" value="C:nucleus"/>
    <property type="evidence" value="ECO:0007669"/>
    <property type="project" value="TreeGrafter"/>
</dbReference>
<evidence type="ECO:0000313" key="4">
    <source>
        <dbReference type="Proteomes" id="UP000053317"/>
    </source>
</evidence>
<dbReference type="Pfam" id="PF10521">
    <property type="entry name" value="Tti2"/>
    <property type="match status" value="2"/>
</dbReference>
<name>A0A0G2GYT7_PHACM</name>
<dbReference type="GO" id="GO:0110078">
    <property type="term" value="C:TTT Hsp90 cochaperone complex"/>
    <property type="evidence" value="ECO:0007669"/>
    <property type="project" value="InterPro"/>
</dbReference>
<keyword evidence="4" id="KW-1185">Reference proteome</keyword>
<evidence type="ECO:0000256" key="2">
    <source>
        <dbReference type="SAM" id="MobiDB-lite"/>
    </source>
</evidence>
<protein>
    <submittedName>
        <fullName evidence="3">Putative atp: trna-specific trna nucleotidyltransferase</fullName>
    </submittedName>
</protein>
<dbReference type="GO" id="GO:0016740">
    <property type="term" value="F:transferase activity"/>
    <property type="evidence" value="ECO:0007669"/>
    <property type="project" value="UniProtKB-KW"/>
</dbReference>
<dbReference type="GO" id="GO:0005829">
    <property type="term" value="C:cytosol"/>
    <property type="evidence" value="ECO:0007669"/>
    <property type="project" value="TreeGrafter"/>
</dbReference>
<reference evidence="3 4" key="1">
    <citation type="submission" date="2015-05" db="EMBL/GenBank/DDBJ databases">
        <title>Distinctive expansion of gene families associated with plant cell wall degradation and secondary metabolism in the genomes of grapevine trunk pathogens.</title>
        <authorList>
            <person name="Lawrence D.P."/>
            <person name="Travadon R."/>
            <person name="Rolshausen P.E."/>
            <person name="Baumgartner K."/>
        </authorList>
    </citation>
    <scope>NUCLEOTIDE SEQUENCE [LARGE SCALE GENOMIC DNA]</scope>
    <source>
        <strain evidence="3">UCRPC4</strain>
    </source>
</reference>
<gene>
    <name evidence="3" type="ORF">UCRPC4_g00649</name>
</gene>
<dbReference type="PANTHER" id="PTHR32226:SF2">
    <property type="entry name" value="TELO2-INTERACTING PROTEIN 2"/>
    <property type="match status" value="1"/>
</dbReference>
<dbReference type="InterPro" id="IPR018870">
    <property type="entry name" value="Tti2"/>
</dbReference>
<dbReference type="InterPro" id="IPR016024">
    <property type="entry name" value="ARM-type_fold"/>
</dbReference>
<dbReference type="Proteomes" id="UP000053317">
    <property type="component" value="Unassembled WGS sequence"/>
</dbReference>
<dbReference type="AlphaFoldDB" id="A0A0G2GYT7"/>
<feature type="region of interest" description="Disordered" evidence="2">
    <location>
        <begin position="487"/>
        <end position="539"/>
    </location>
</feature>
<feature type="compositionally biased region" description="Basic and acidic residues" evidence="2">
    <location>
        <begin position="424"/>
        <end position="438"/>
    </location>
</feature>
<feature type="compositionally biased region" description="Low complexity" evidence="2">
    <location>
        <begin position="510"/>
        <end position="531"/>
    </location>
</feature>
<dbReference type="SUPFAM" id="SSF48371">
    <property type="entry name" value="ARM repeat"/>
    <property type="match status" value="1"/>
</dbReference>
<feature type="region of interest" description="Disordered" evidence="2">
    <location>
        <begin position="424"/>
        <end position="469"/>
    </location>
</feature>
<comment type="similarity">
    <text evidence="1">Belongs to the TTI2 family.</text>
</comment>
<reference evidence="3 4" key="2">
    <citation type="submission" date="2015-05" db="EMBL/GenBank/DDBJ databases">
        <authorList>
            <person name="Morales-Cruz A."/>
            <person name="Amrine K.C."/>
            <person name="Cantu D."/>
        </authorList>
    </citation>
    <scope>NUCLEOTIDE SEQUENCE [LARGE SCALE GENOMIC DNA]</scope>
    <source>
        <strain evidence="3">UCRPC4</strain>
    </source>
</reference>
<dbReference type="EMBL" id="LCWF01000014">
    <property type="protein sequence ID" value="KKY28303.1"/>
    <property type="molecule type" value="Genomic_DNA"/>
</dbReference>
<evidence type="ECO:0000313" key="3">
    <source>
        <dbReference type="EMBL" id="KKY28303.1"/>
    </source>
</evidence>
<feature type="compositionally biased region" description="Low complexity" evidence="2">
    <location>
        <begin position="489"/>
        <end position="500"/>
    </location>
</feature>
<dbReference type="PANTHER" id="PTHR32226">
    <property type="entry name" value="TELO2-INTERACTING PROTEIN 2"/>
    <property type="match status" value="1"/>
</dbReference>
<comment type="caution">
    <text evidence="3">The sequence shown here is derived from an EMBL/GenBank/DDBJ whole genome shotgun (WGS) entry which is preliminary data.</text>
</comment>
<organism evidence="3 4">
    <name type="scientific">Phaeomoniella chlamydospora</name>
    <name type="common">Phaeoacremonium chlamydosporum</name>
    <dbReference type="NCBI Taxonomy" id="158046"/>
    <lineage>
        <taxon>Eukaryota</taxon>
        <taxon>Fungi</taxon>
        <taxon>Dikarya</taxon>
        <taxon>Ascomycota</taxon>
        <taxon>Pezizomycotina</taxon>
        <taxon>Eurotiomycetes</taxon>
        <taxon>Chaetothyriomycetidae</taxon>
        <taxon>Phaeomoniellales</taxon>
        <taxon>Phaeomoniellaceae</taxon>
        <taxon>Phaeomoniella</taxon>
    </lineage>
</organism>
<sequence>MLFSNVVEMFVAESVDVPLTTTQLLGLLQENAVPVSSQSTAQAHDIILDEAIQCVIALDQENDEREIFRLLKSVIKPLFSASNSAITTAGRKNEFRNKIPGSKWDSSLSFADESKPWKVSATWSLPLLLWLLCRVNDIVMQQTSSNDAPQEKTLVESINHEQAKISSSKPDPLLRDLTPLIAPPILQLIDDSSISSKARGANLLTRFCNALSLAEIYTPRRPHLSSKPNQSLTILTRTGLSSVFIEALTPNLSLLPTLTPEDESLLVLKRIYPAYIAVVKASYPQPDPEPEPTSISLPKHPQVTHLLPLTTHILSSLTHLSDSHPHLQTFLLSQLTNLIHPIGIWIAPNLRRILIYIRQTMCNPFGGVETNRPVLRECIRVCTSLCHVLPERIREGGWWREILRAVVGAWITITDEAEEADLDLKQQERQHQRSKNEGCSKIIEIVEPDDDELQKTNPKPNPIDDTDEESLLKKGLKALVYTLSEIVDSPSSNTNPNTNSDLDTEIISDKNPNPESEPKSSSSSSFSSKESPSPPFRNAIKLLLQEEEKEVKNTTTIKFLFEGILNS</sequence>
<dbReference type="OrthoDB" id="6417021at2759"/>